<evidence type="ECO:0000256" key="6">
    <source>
        <dbReference type="ARBA" id="ARBA00022490"/>
    </source>
</evidence>
<feature type="domain" description="Flagellar assembly protein FliH/Type III secretion system HrpE" evidence="10">
    <location>
        <begin position="129"/>
        <end position="255"/>
    </location>
</feature>
<dbReference type="InterPro" id="IPR051472">
    <property type="entry name" value="T3SS_Stator/FliH"/>
</dbReference>
<name>A0ABQ5YJ51_9NEIS</name>
<comment type="caution">
    <text evidence="11">The sequence shown here is derived from an EMBL/GenBank/DDBJ whole genome shotgun (WGS) entry which is preliminary data.</text>
</comment>
<comment type="function">
    <text evidence="1">Needed for flagellar regrowth and assembly.</text>
</comment>
<dbReference type="Proteomes" id="UP001156706">
    <property type="component" value="Unassembled WGS sequence"/>
</dbReference>
<keyword evidence="8" id="KW-0653">Protein transport</keyword>
<dbReference type="PANTHER" id="PTHR34982">
    <property type="entry name" value="YOP PROTEINS TRANSLOCATION PROTEIN L"/>
    <property type="match status" value="1"/>
</dbReference>
<keyword evidence="9" id="KW-1006">Bacterial flagellum protein export</keyword>
<dbReference type="RefSeq" id="WP_284197610.1">
    <property type="nucleotide sequence ID" value="NZ_BSOG01000004.1"/>
</dbReference>
<evidence type="ECO:0000256" key="1">
    <source>
        <dbReference type="ARBA" id="ARBA00003041"/>
    </source>
</evidence>
<keyword evidence="12" id="KW-1185">Reference proteome</keyword>
<dbReference type="PANTHER" id="PTHR34982:SF1">
    <property type="entry name" value="FLAGELLAR ASSEMBLY PROTEIN FLIH"/>
    <property type="match status" value="1"/>
</dbReference>
<keyword evidence="11" id="KW-0282">Flagellum</keyword>
<keyword evidence="11" id="KW-0969">Cilium</keyword>
<evidence type="ECO:0000256" key="3">
    <source>
        <dbReference type="ARBA" id="ARBA00006602"/>
    </source>
</evidence>
<sequence>MKAWGEKKIIRREDVPPLEPWHMTQLSGTSVQRPHVYVPEAVPVEQESVAEQAVEESAVAAEAEISMVPMIAEVELDQLKLAAQQEAYADGHAQGRQAGFAEGEVAGREAGHAEGYAAGLQVGRQEAEAEVLQFKLLVSQLATAVADYEDALARPILDIALAAARQMVRQQLSQSPESLLAVIREAINSLPELQGPLKLELHPDDLALLQTLLAGELATLQWRLEPVAEMARGGCRISNTSVELDLSLPSRWRRIVEGLGRSDPWVADDEH</sequence>
<organism evidence="11 12">
    <name type="scientific">Chitinimonas prasina</name>
    <dbReference type="NCBI Taxonomy" id="1434937"/>
    <lineage>
        <taxon>Bacteria</taxon>
        <taxon>Pseudomonadati</taxon>
        <taxon>Pseudomonadota</taxon>
        <taxon>Betaproteobacteria</taxon>
        <taxon>Neisseriales</taxon>
        <taxon>Chitinibacteraceae</taxon>
        <taxon>Chitinimonas</taxon>
    </lineage>
</organism>
<evidence type="ECO:0000313" key="12">
    <source>
        <dbReference type="Proteomes" id="UP001156706"/>
    </source>
</evidence>
<keyword evidence="7" id="KW-1005">Bacterial flagellum biogenesis</keyword>
<proteinExistence type="inferred from homology"/>
<protein>
    <recommendedName>
        <fullName evidence="4">Flagellar assembly protein FliH</fullName>
    </recommendedName>
</protein>
<dbReference type="InterPro" id="IPR018035">
    <property type="entry name" value="Flagellar_FliH/T3SS_HrpE"/>
</dbReference>
<keyword evidence="6" id="KW-0963">Cytoplasm</keyword>
<evidence type="ECO:0000256" key="9">
    <source>
        <dbReference type="ARBA" id="ARBA00023225"/>
    </source>
</evidence>
<evidence type="ECO:0000256" key="2">
    <source>
        <dbReference type="ARBA" id="ARBA00004496"/>
    </source>
</evidence>
<dbReference type="PRINTS" id="PR01003">
    <property type="entry name" value="FLGFLIH"/>
</dbReference>
<dbReference type="Pfam" id="PF02108">
    <property type="entry name" value="FliH"/>
    <property type="match status" value="1"/>
</dbReference>
<comment type="similarity">
    <text evidence="3">Belongs to the FliH family.</text>
</comment>
<evidence type="ECO:0000256" key="4">
    <source>
        <dbReference type="ARBA" id="ARBA00016507"/>
    </source>
</evidence>
<accession>A0ABQ5YJ51</accession>
<gene>
    <name evidence="11" type="primary">fliH</name>
    <name evidence="11" type="ORF">GCM10007907_33320</name>
</gene>
<evidence type="ECO:0000256" key="5">
    <source>
        <dbReference type="ARBA" id="ARBA00022448"/>
    </source>
</evidence>
<evidence type="ECO:0000256" key="7">
    <source>
        <dbReference type="ARBA" id="ARBA00022795"/>
    </source>
</evidence>
<keyword evidence="5" id="KW-0813">Transport</keyword>
<evidence type="ECO:0000259" key="10">
    <source>
        <dbReference type="Pfam" id="PF02108"/>
    </source>
</evidence>
<reference evidence="12" key="1">
    <citation type="journal article" date="2019" name="Int. J. Syst. Evol. Microbiol.">
        <title>The Global Catalogue of Microorganisms (GCM) 10K type strain sequencing project: providing services to taxonomists for standard genome sequencing and annotation.</title>
        <authorList>
            <consortium name="The Broad Institute Genomics Platform"/>
            <consortium name="The Broad Institute Genome Sequencing Center for Infectious Disease"/>
            <person name="Wu L."/>
            <person name="Ma J."/>
        </authorList>
    </citation>
    <scope>NUCLEOTIDE SEQUENCE [LARGE SCALE GENOMIC DNA]</scope>
    <source>
        <strain evidence="12">NBRC 110044</strain>
    </source>
</reference>
<evidence type="ECO:0000256" key="8">
    <source>
        <dbReference type="ARBA" id="ARBA00022927"/>
    </source>
</evidence>
<keyword evidence="11" id="KW-0966">Cell projection</keyword>
<evidence type="ECO:0000313" key="11">
    <source>
        <dbReference type="EMBL" id="GLR14542.1"/>
    </source>
</evidence>
<dbReference type="EMBL" id="BSOG01000004">
    <property type="protein sequence ID" value="GLR14542.1"/>
    <property type="molecule type" value="Genomic_DNA"/>
</dbReference>
<comment type="subcellular location">
    <subcellularLocation>
        <location evidence="2">Cytoplasm</location>
    </subcellularLocation>
</comment>
<dbReference type="InterPro" id="IPR000563">
    <property type="entry name" value="Flag_FliH"/>
</dbReference>